<reference evidence="1 2" key="1">
    <citation type="submission" date="2020-08" db="EMBL/GenBank/DDBJ databases">
        <authorList>
            <person name="Liu C."/>
            <person name="Sun Q."/>
        </authorList>
    </citation>
    <scope>NUCLEOTIDE SEQUENCE [LARGE SCALE GENOMIC DNA]</scope>
    <source>
        <strain evidence="1 2">NSJ-22</strain>
    </source>
</reference>
<dbReference type="InterPro" id="IPR046348">
    <property type="entry name" value="SIS_dom_sf"/>
</dbReference>
<evidence type="ECO:0000313" key="2">
    <source>
        <dbReference type="Proteomes" id="UP000603474"/>
    </source>
</evidence>
<evidence type="ECO:0008006" key="3">
    <source>
        <dbReference type="Google" id="ProtNLM"/>
    </source>
</evidence>
<organism evidence="1 2">
    <name type="scientific">Catenibacterium faecis</name>
    <dbReference type="NCBI Taxonomy" id="2764323"/>
    <lineage>
        <taxon>Bacteria</taxon>
        <taxon>Bacillati</taxon>
        <taxon>Bacillota</taxon>
        <taxon>Erysipelotrichia</taxon>
        <taxon>Erysipelotrichales</taxon>
        <taxon>Coprobacillaceae</taxon>
        <taxon>Catenibacterium</taxon>
    </lineage>
</organism>
<dbReference type="Proteomes" id="UP000603474">
    <property type="component" value="Unassembled WGS sequence"/>
</dbReference>
<dbReference type="Gene3D" id="3.40.50.10490">
    <property type="entry name" value="Glucose-6-phosphate isomerase like protein, domain 1"/>
    <property type="match status" value="1"/>
</dbReference>
<sequence>MNIPSVAITQSAYNKPGKLVDHVLTIPSQEQPLRIGAMSSRYFSLIVVDLLYYGLVKRNKEEYAQKIINTRRIIQEMEK</sequence>
<dbReference type="EMBL" id="JACRWG010000056">
    <property type="protein sequence ID" value="MBC6010696.1"/>
    <property type="molecule type" value="Genomic_DNA"/>
</dbReference>
<accession>A0ABR7KD89</accession>
<comment type="caution">
    <text evidence="1">The sequence shown here is derived from an EMBL/GenBank/DDBJ whole genome shotgun (WGS) entry which is preliminary data.</text>
</comment>
<dbReference type="SUPFAM" id="SSF53697">
    <property type="entry name" value="SIS domain"/>
    <property type="match status" value="1"/>
</dbReference>
<proteinExistence type="predicted"/>
<dbReference type="PANTHER" id="PTHR30514:SF1">
    <property type="entry name" value="HTH-TYPE TRANSCRIPTIONAL REGULATOR HEXR-RELATED"/>
    <property type="match status" value="1"/>
</dbReference>
<dbReference type="RefSeq" id="WP_187012829.1">
    <property type="nucleotide sequence ID" value="NZ_JACRWG010000056.1"/>
</dbReference>
<keyword evidence="2" id="KW-1185">Reference proteome</keyword>
<evidence type="ECO:0000313" key="1">
    <source>
        <dbReference type="EMBL" id="MBC6010696.1"/>
    </source>
</evidence>
<dbReference type="InterPro" id="IPR047640">
    <property type="entry name" value="RpiR-like"/>
</dbReference>
<dbReference type="PANTHER" id="PTHR30514">
    <property type="entry name" value="GLUCOKINASE"/>
    <property type="match status" value="1"/>
</dbReference>
<gene>
    <name evidence="1" type="ORF">H8909_10710</name>
</gene>
<protein>
    <recommendedName>
        <fullName evidence="3">SIS domain-containing protein</fullName>
    </recommendedName>
</protein>
<name>A0ABR7KD89_9FIRM</name>